<dbReference type="Pfam" id="PF13700">
    <property type="entry name" value="DUF4158"/>
    <property type="match status" value="1"/>
</dbReference>
<feature type="compositionally biased region" description="Low complexity" evidence="1">
    <location>
        <begin position="207"/>
        <end position="222"/>
    </location>
</feature>
<reference evidence="3" key="1">
    <citation type="journal article" date="2014" name="Int. J. Syst. Evol. Microbiol.">
        <title>Complete genome sequence of Corynebacterium casei LMG S-19264T (=DSM 44701T), isolated from a smear-ripened cheese.</title>
        <authorList>
            <consortium name="US DOE Joint Genome Institute (JGI-PGF)"/>
            <person name="Walter F."/>
            <person name="Albersmeier A."/>
            <person name="Kalinowski J."/>
            <person name="Ruckert C."/>
        </authorList>
    </citation>
    <scope>NUCLEOTIDE SEQUENCE</scope>
    <source>
        <strain evidence="3">JCM 4790</strain>
    </source>
</reference>
<feature type="compositionally biased region" description="Gly residues" evidence="1">
    <location>
        <begin position="187"/>
        <end position="202"/>
    </location>
</feature>
<evidence type="ECO:0000259" key="2">
    <source>
        <dbReference type="Pfam" id="PF13700"/>
    </source>
</evidence>
<name>A0A918P3E9_9ACTN</name>
<comment type="caution">
    <text evidence="3">The sequence shown here is derived from an EMBL/GenBank/DDBJ whole genome shotgun (WGS) entry which is preliminary data.</text>
</comment>
<sequence>MPSEFLTDEQTEADGKLAEEPTRPELERFFFLDDVDRDLIARRRSTHHRLGFALQMCTVRYIGRFLPDDPLDAPWPVAEHLAAQLGIEDPSVVKRYTDGRRRRTSTRGRSGTPTRTVSTTMQGGPGGSAPSCRPALDARRGPEGAVRPRGGLAAPSPSAAVGSERAGPAGGGGADGRGETAARHGRGGPSAGGPGAARGSGGDAEDAGGVPVLGAGAAAPAADADDGYRRSPARWSGWTRSARTGSVG</sequence>
<dbReference type="AlphaFoldDB" id="A0A918P3E9"/>
<accession>A0A918P3E9</accession>
<feature type="region of interest" description="Disordered" evidence="1">
    <location>
        <begin position="95"/>
        <end position="248"/>
    </location>
</feature>
<evidence type="ECO:0000256" key="1">
    <source>
        <dbReference type="SAM" id="MobiDB-lite"/>
    </source>
</evidence>
<gene>
    <name evidence="3" type="ORF">GCM10010358_81780</name>
</gene>
<feature type="compositionally biased region" description="Low complexity" evidence="1">
    <location>
        <begin position="107"/>
        <end position="120"/>
    </location>
</feature>
<organism evidence="3 4">
    <name type="scientific">Streptomyces minutiscleroticus</name>
    <dbReference type="NCBI Taxonomy" id="68238"/>
    <lineage>
        <taxon>Bacteria</taxon>
        <taxon>Bacillati</taxon>
        <taxon>Actinomycetota</taxon>
        <taxon>Actinomycetes</taxon>
        <taxon>Kitasatosporales</taxon>
        <taxon>Streptomycetaceae</taxon>
        <taxon>Streptomyces</taxon>
    </lineage>
</organism>
<feature type="compositionally biased region" description="Polar residues" evidence="1">
    <location>
        <begin position="238"/>
        <end position="248"/>
    </location>
</feature>
<proteinExistence type="predicted"/>
<feature type="region of interest" description="Disordered" evidence="1">
    <location>
        <begin position="1"/>
        <end position="20"/>
    </location>
</feature>
<dbReference type="InterPro" id="IPR025296">
    <property type="entry name" value="DUF4158"/>
</dbReference>
<feature type="domain" description="DUF4158" evidence="2">
    <location>
        <begin position="5"/>
        <end position="104"/>
    </location>
</feature>
<protein>
    <recommendedName>
        <fullName evidence="2">DUF4158 domain-containing protein</fullName>
    </recommendedName>
</protein>
<evidence type="ECO:0000313" key="4">
    <source>
        <dbReference type="Proteomes" id="UP000619244"/>
    </source>
</evidence>
<evidence type="ECO:0000313" key="3">
    <source>
        <dbReference type="EMBL" id="GGY18135.1"/>
    </source>
</evidence>
<feature type="compositionally biased region" description="Acidic residues" evidence="1">
    <location>
        <begin position="1"/>
        <end position="12"/>
    </location>
</feature>
<dbReference type="Proteomes" id="UP000619244">
    <property type="component" value="Unassembled WGS sequence"/>
</dbReference>
<dbReference type="EMBL" id="BMVU01000124">
    <property type="protein sequence ID" value="GGY18135.1"/>
    <property type="molecule type" value="Genomic_DNA"/>
</dbReference>
<keyword evidence="4" id="KW-1185">Reference proteome</keyword>
<reference evidence="3" key="2">
    <citation type="submission" date="2020-09" db="EMBL/GenBank/DDBJ databases">
        <authorList>
            <person name="Sun Q."/>
            <person name="Ohkuma M."/>
        </authorList>
    </citation>
    <scope>NUCLEOTIDE SEQUENCE</scope>
    <source>
        <strain evidence="3">JCM 4790</strain>
    </source>
</reference>